<feature type="transmembrane region" description="Helical" evidence="1">
    <location>
        <begin position="372"/>
        <end position="393"/>
    </location>
</feature>
<evidence type="ECO:0000259" key="2">
    <source>
        <dbReference type="Pfam" id="PF00144"/>
    </source>
</evidence>
<keyword evidence="1" id="KW-0472">Membrane</keyword>
<sequence length="481" mass="54726">MKKKINILVILGWLMISHKVFAQEIDFSELEKYINHEMTANQIPGLAIGVVKEGKIIYSKGFGITNAEGNPVTIDSPFVLASLTKSFTALAIMQLEAKGRLSGHDKVTDHLPFFRLKHTDYTDAITINHLLNHTSGIPRISSYKVNQKNLSLKEKVERLQDVEGTGKFNQFNYANDNYAILGLIIEATSQRSYENYIREHILSPLNMSSTFFNQEEAAAHNMARGHQLYFGFPVESGITYHRANIANGAMISSANNMCQYLLSLMSNDSISGNVLLTHQQKKQLFETPPADIYAKGWFINNRNGKKFLSHGGILSDYRNFIGFYPEEQLGFVVLINQNSLFLKNRIAQISENMLRFINGEETVNTSEQKLNMTYWIFISVSLVLGILLVVSIIRQLRSEKIYQLTSTELRKKKSSVLIHNILIPAVMIGWFWYMGNYLMISLHKSQPDMMIFFQAIFIHGILSGLISLYKIKQHPTVNKKL</sequence>
<comment type="caution">
    <text evidence="3">The sequence shown here is derived from an EMBL/GenBank/DDBJ whole genome shotgun (WGS) entry which is preliminary data.</text>
</comment>
<dbReference type="EMBL" id="JAUJEB010000001">
    <property type="protein sequence ID" value="MDN5211246.1"/>
    <property type="molecule type" value="Genomic_DNA"/>
</dbReference>
<dbReference type="GO" id="GO:0016787">
    <property type="term" value="F:hydrolase activity"/>
    <property type="evidence" value="ECO:0007669"/>
    <property type="project" value="UniProtKB-KW"/>
</dbReference>
<reference evidence="3" key="1">
    <citation type="submission" date="2023-06" db="EMBL/GenBank/DDBJ databases">
        <title>Genomic of Agaribacillus aureum.</title>
        <authorList>
            <person name="Wang G."/>
        </authorList>
    </citation>
    <scope>NUCLEOTIDE SEQUENCE</scope>
    <source>
        <strain evidence="3">BMA12</strain>
    </source>
</reference>
<gene>
    <name evidence="3" type="ORF">QQ020_04265</name>
</gene>
<keyword evidence="4" id="KW-1185">Reference proteome</keyword>
<keyword evidence="1" id="KW-0812">Transmembrane</keyword>
<dbReference type="InterPro" id="IPR001466">
    <property type="entry name" value="Beta-lactam-related"/>
</dbReference>
<dbReference type="EC" id="3.1.1.103" evidence="3"/>
<dbReference type="InterPro" id="IPR050491">
    <property type="entry name" value="AmpC-like"/>
</dbReference>
<name>A0ABT8L1V8_9BACT</name>
<keyword evidence="3" id="KW-0378">Hydrolase</keyword>
<evidence type="ECO:0000313" key="3">
    <source>
        <dbReference type="EMBL" id="MDN5211246.1"/>
    </source>
</evidence>
<accession>A0ABT8L1V8</accession>
<dbReference type="Pfam" id="PF00144">
    <property type="entry name" value="Beta-lactamase"/>
    <property type="match status" value="1"/>
</dbReference>
<dbReference type="InterPro" id="IPR012338">
    <property type="entry name" value="Beta-lactam/transpept-like"/>
</dbReference>
<organism evidence="3 4">
    <name type="scientific">Agaribacillus aureus</name>
    <dbReference type="NCBI Taxonomy" id="3051825"/>
    <lineage>
        <taxon>Bacteria</taxon>
        <taxon>Pseudomonadati</taxon>
        <taxon>Bacteroidota</taxon>
        <taxon>Cytophagia</taxon>
        <taxon>Cytophagales</taxon>
        <taxon>Splendidivirgaceae</taxon>
        <taxon>Agaribacillus</taxon>
    </lineage>
</organism>
<proteinExistence type="predicted"/>
<evidence type="ECO:0000313" key="4">
    <source>
        <dbReference type="Proteomes" id="UP001172083"/>
    </source>
</evidence>
<protein>
    <submittedName>
        <fullName evidence="3">Serine hydrolase domain-containing protein</fullName>
        <ecNumber evidence="3">3.1.1.103</ecNumber>
    </submittedName>
</protein>
<feature type="domain" description="Beta-lactamase-related" evidence="2">
    <location>
        <begin position="31"/>
        <end position="339"/>
    </location>
</feature>
<feature type="transmembrane region" description="Helical" evidence="1">
    <location>
        <begin position="452"/>
        <end position="471"/>
    </location>
</feature>
<dbReference type="Proteomes" id="UP001172083">
    <property type="component" value="Unassembled WGS sequence"/>
</dbReference>
<dbReference type="RefSeq" id="WP_346756581.1">
    <property type="nucleotide sequence ID" value="NZ_JAUJEB010000001.1"/>
</dbReference>
<dbReference type="PANTHER" id="PTHR46825">
    <property type="entry name" value="D-ALANYL-D-ALANINE-CARBOXYPEPTIDASE/ENDOPEPTIDASE AMPH"/>
    <property type="match status" value="1"/>
</dbReference>
<feature type="transmembrane region" description="Helical" evidence="1">
    <location>
        <begin position="414"/>
        <end position="432"/>
    </location>
</feature>
<dbReference type="PANTHER" id="PTHR46825:SF9">
    <property type="entry name" value="BETA-LACTAMASE-RELATED DOMAIN-CONTAINING PROTEIN"/>
    <property type="match status" value="1"/>
</dbReference>
<dbReference type="Gene3D" id="3.40.710.10">
    <property type="entry name" value="DD-peptidase/beta-lactamase superfamily"/>
    <property type="match status" value="1"/>
</dbReference>
<evidence type="ECO:0000256" key="1">
    <source>
        <dbReference type="SAM" id="Phobius"/>
    </source>
</evidence>
<dbReference type="SUPFAM" id="SSF56601">
    <property type="entry name" value="beta-lactamase/transpeptidase-like"/>
    <property type="match status" value="1"/>
</dbReference>
<keyword evidence="1" id="KW-1133">Transmembrane helix</keyword>